<dbReference type="EMBL" id="CAMAPE010000082">
    <property type="protein sequence ID" value="CAH9119983.1"/>
    <property type="molecule type" value="Genomic_DNA"/>
</dbReference>
<protein>
    <submittedName>
        <fullName evidence="2">Uncharacterized protein</fullName>
    </submittedName>
</protein>
<dbReference type="Proteomes" id="UP001152484">
    <property type="component" value="Unassembled WGS sequence"/>
</dbReference>
<gene>
    <name evidence="2" type="ORF">CEURO_LOCUS22557</name>
</gene>
<sequence length="106" mass="12110">MAAVVLRSKKTQKLEGRIKALKDGIQRLLNGQKEQTNMLKALMLTKTTSNGEAENNKKEMGMDNDETYERRVEKYALVPDMPSFYLHLDQTQKGRKYSAKGTSSRQ</sequence>
<accession>A0A9P1EPB9</accession>
<comment type="caution">
    <text evidence="2">The sequence shown here is derived from an EMBL/GenBank/DDBJ whole genome shotgun (WGS) entry which is preliminary data.</text>
</comment>
<evidence type="ECO:0000313" key="3">
    <source>
        <dbReference type="Proteomes" id="UP001152484"/>
    </source>
</evidence>
<dbReference type="AlphaFoldDB" id="A0A9P1EPB9"/>
<feature type="region of interest" description="Disordered" evidence="1">
    <location>
        <begin position="47"/>
        <end position="66"/>
    </location>
</feature>
<organism evidence="2 3">
    <name type="scientific">Cuscuta europaea</name>
    <name type="common">European dodder</name>
    <dbReference type="NCBI Taxonomy" id="41803"/>
    <lineage>
        <taxon>Eukaryota</taxon>
        <taxon>Viridiplantae</taxon>
        <taxon>Streptophyta</taxon>
        <taxon>Embryophyta</taxon>
        <taxon>Tracheophyta</taxon>
        <taxon>Spermatophyta</taxon>
        <taxon>Magnoliopsida</taxon>
        <taxon>eudicotyledons</taxon>
        <taxon>Gunneridae</taxon>
        <taxon>Pentapetalae</taxon>
        <taxon>asterids</taxon>
        <taxon>lamiids</taxon>
        <taxon>Solanales</taxon>
        <taxon>Convolvulaceae</taxon>
        <taxon>Cuscuteae</taxon>
        <taxon>Cuscuta</taxon>
        <taxon>Cuscuta subgen. Cuscuta</taxon>
    </lineage>
</organism>
<reference evidence="2" key="1">
    <citation type="submission" date="2022-07" db="EMBL/GenBank/DDBJ databases">
        <authorList>
            <person name="Macas J."/>
            <person name="Novak P."/>
            <person name="Neumann P."/>
        </authorList>
    </citation>
    <scope>NUCLEOTIDE SEQUENCE</scope>
</reference>
<name>A0A9P1EPB9_CUSEU</name>
<feature type="compositionally biased region" description="Basic and acidic residues" evidence="1">
    <location>
        <begin position="54"/>
        <end position="66"/>
    </location>
</feature>
<keyword evidence="3" id="KW-1185">Reference proteome</keyword>
<proteinExistence type="predicted"/>
<evidence type="ECO:0000313" key="2">
    <source>
        <dbReference type="EMBL" id="CAH9119983.1"/>
    </source>
</evidence>
<evidence type="ECO:0000256" key="1">
    <source>
        <dbReference type="SAM" id="MobiDB-lite"/>
    </source>
</evidence>